<keyword evidence="7 11" id="KW-0319">Glycerol metabolism</keyword>
<evidence type="ECO:0000256" key="11">
    <source>
        <dbReference type="RuleBase" id="RU361241"/>
    </source>
</evidence>
<dbReference type="Pfam" id="PF03007">
    <property type="entry name" value="WS_DGAT_cat"/>
    <property type="match status" value="1"/>
</dbReference>
<name>A0A100VXL8_9MYCO</name>
<evidence type="ECO:0000256" key="5">
    <source>
        <dbReference type="ARBA" id="ARBA00022516"/>
    </source>
</evidence>
<proteinExistence type="inferred from homology"/>
<evidence type="ECO:0000313" key="16">
    <source>
        <dbReference type="Proteomes" id="UP000069620"/>
    </source>
</evidence>
<feature type="region of interest" description="Disordered" evidence="12">
    <location>
        <begin position="231"/>
        <end position="256"/>
    </location>
</feature>
<dbReference type="InterPro" id="IPR004255">
    <property type="entry name" value="O-acyltransferase_WSD1_N"/>
</dbReference>
<evidence type="ECO:0000256" key="7">
    <source>
        <dbReference type="ARBA" id="ARBA00022798"/>
    </source>
</evidence>
<evidence type="ECO:0000259" key="14">
    <source>
        <dbReference type="Pfam" id="PF06974"/>
    </source>
</evidence>
<comment type="caution">
    <text evidence="15">The sequence shown here is derived from an EMBL/GenBank/DDBJ whole genome shotgun (WGS) entry which is preliminary data.</text>
</comment>
<dbReference type="RefSeq" id="WP_062828529.1">
    <property type="nucleotide sequence ID" value="NZ_BCSX01000019.1"/>
</dbReference>
<keyword evidence="9 11" id="KW-0012">Acyltransferase</keyword>
<evidence type="ECO:0000256" key="6">
    <source>
        <dbReference type="ARBA" id="ARBA00022679"/>
    </source>
</evidence>
<protein>
    <recommendedName>
        <fullName evidence="4 11">Diacylglycerol O-acyltransferase</fullName>
        <ecNumber evidence="4 11">2.3.1.20</ecNumber>
    </recommendedName>
</protein>
<evidence type="ECO:0000256" key="8">
    <source>
        <dbReference type="ARBA" id="ARBA00023098"/>
    </source>
</evidence>
<evidence type="ECO:0000259" key="13">
    <source>
        <dbReference type="Pfam" id="PF03007"/>
    </source>
</evidence>
<feature type="compositionally biased region" description="Pro residues" evidence="12">
    <location>
        <begin position="240"/>
        <end position="252"/>
    </location>
</feature>
<dbReference type="InterPro" id="IPR014292">
    <property type="entry name" value="Acyl_transf_WS/DGAT"/>
</dbReference>
<comment type="pathway">
    <text evidence="1 11">Glycerolipid metabolism; triacylglycerol biosynthesis.</text>
</comment>
<dbReference type="GO" id="GO:0005886">
    <property type="term" value="C:plasma membrane"/>
    <property type="evidence" value="ECO:0007669"/>
    <property type="project" value="TreeGrafter"/>
</dbReference>
<dbReference type="PANTHER" id="PTHR31650:SF1">
    <property type="entry name" value="WAX ESTER SYNTHASE_DIACYLGLYCEROL ACYLTRANSFERASE 4-RELATED"/>
    <property type="match status" value="1"/>
</dbReference>
<dbReference type="SUPFAM" id="SSF52777">
    <property type="entry name" value="CoA-dependent acyltransferases"/>
    <property type="match status" value="1"/>
</dbReference>
<evidence type="ECO:0000256" key="10">
    <source>
        <dbReference type="ARBA" id="ARBA00048109"/>
    </source>
</evidence>
<dbReference type="GO" id="GO:0001666">
    <property type="term" value="P:response to hypoxia"/>
    <property type="evidence" value="ECO:0007669"/>
    <property type="project" value="TreeGrafter"/>
</dbReference>
<evidence type="ECO:0000256" key="12">
    <source>
        <dbReference type="SAM" id="MobiDB-lite"/>
    </source>
</evidence>
<reference evidence="16" key="1">
    <citation type="journal article" date="2016" name="Genome Announc.">
        <title>Draft Genome Sequences of Five Rapidly Growing Mycobacterium Species, M. thermoresistibile, M. fortuitum subsp. acetamidolyticum, M. canariasense, M. brisbanense, and M. novocastrense.</title>
        <authorList>
            <person name="Katahira K."/>
            <person name="Ogura Y."/>
            <person name="Gotoh Y."/>
            <person name="Hayashi T."/>
        </authorList>
    </citation>
    <scope>NUCLEOTIDE SEQUENCE [LARGE SCALE GENOMIC DNA]</scope>
    <source>
        <strain evidence="16">JCM15654</strain>
    </source>
</reference>
<evidence type="ECO:0000313" key="15">
    <source>
        <dbReference type="EMBL" id="GAS87761.1"/>
    </source>
</evidence>
<dbReference type="GO" id="GO:0071731">
    <property type="term" value="P:response to nitric oxide"/>
    <property type="evidence" value="ECO:0007669"/>
    <property type="project" value="TreeGrafter"/>
</dbReference>
<dbReference type="NCBIfam" id="TIGR02946">
    <property type="entry name" value="acyl_WS_DGAT"/>
    <property type="match status" value="1"/>
</dbReference>
<feature type="domain" description="O-acyltransferase WSD1 C-terminal" evidence="14">
    <location>
        <begin position="327"/>
        <end position="475"/>
    </location>
</feature>
<dbReference type="InterPro" id="IPR009721">
    <property type="entry name" value="O-acyltransferase_WSD1_C"/>
</dbReference>
<keyword evidence="8 11" id="KW-0443">Lipid metabolism</keyword>
<comment type="pathway">
    <text evidence="2">Lipid metabolism.</text>
</comment>
<dbReference type="GO" id="GO:0004144">
    <property type="term" value="F:diacylglycerol O-acyltransferase activity"/>
    <property type="evidence" value="ECO:0007669"/>
    <property type="project" value="UniProtKB-EC"/>
</dbReference>
<keyword evidence="6 11" id="KW-0808">Transferase</keyword>
<dbReference type="InterPro" id="IPR023213">
    <property type="entry name" value="CAT-like_dom_sf"/>
</dbReference>
<sequence length="510" mass="56281">MKQLSGLDATFLYLETPTTFGHVTGLMIFERPNEEFDPYAAVYAKYASLIGELEPLRRRLVEVPLGLDHPYWIDDPNFDLDFHIREIHLARPGMADQLADQVSRIVGRAMDRSRPLWEVYVIDGLHSGRWALLTKYHHATIDGAAGQLMLNIITDTEPDTAPPGPGPAWQPEALPSTADLLRKTAVNLAGHPVKALRVQTRLVRQLADAAGIDSVSSAASKTGSAIKSLARLGKEDGPKIPLPTSPAPPTPWNKPITGHRRFAMRTTSLENIKRLKNATGGTVNDIVMAICAGGLRQYLLAHDALPDRPLRAMVPVSIRTGDEEDPWTNRVSAIFPELPTDCEDPLERVARCRDAMLDAKRLLDLMPADQLGDLAQFSAPVLSTSAMRLASRFGLAHRIAATPFNLVISNVPGPRKPVYFAGAQLRHQFPVSIVTDGQGLNITVVSYMNRLDLGFVVDRELVPDVWDLVDMHIDEIGRLFKATGAEWAEEPQPAHPRRGRIRIVQPDEIC</sequence>
<dbReference type="InterPro" id="IPR045034">
    <property type="entry name" value="O-acyltransferase_WSD1-like"/>
</dbReference>
<dbReference type="AlphaFoldDB" id="A0A100VXL8"/>
<keyword evidence="5 11" id="KW-0444">Lipid biosynthesis</keyword>
<dbReference type="EMBL" id="BCSX01000019">
    <property type="protein sequence ID" value="GAS87761.1"/>
    <property type="molecule type" value="Genomic_DNA"/>
</dbReference>
<feature type="domain" description="O-acyltransferase WSD1-like N-terminal" evidence="13">
    <location>
        <begin position="4"/>
        <end position="287"/>
    </location>
</feature>
<comment type="catalytic activity">
    <reaction evidence="10 11">
        <text>an acyl-CoA + a 1,2-diacyl-sn-glycerol = a triacyl-sn-glycerol + CoA</text>
        <dbReference type="Rhea" id="RHEA:10868"/>
        <dbReference type="ChEBI" id="CHEBI:17815"/>
        <dbReference type="ChEBI" id="CHEBI:57287"/>
        <dbReference type="ChEBI" id="CHEBI:58342"/>
        <dbReference type="ChEBI" id="CHEBI:64615"/>
        <dbReference type="EC" id="2.3.1.20"/>
    </reaction>
</comment>
<dbReference type="STRING" id="146020.RMCB_1857"/>
<accession>A0A100VXL8</accession>
<dbReference type="GO" id="GO:0051701">
    <property type="term" value="P:biological process involved in interaction with host"/>
    <property type="evidence" value="ECO:0007669"/>
    <property type="project" value="TreeGrafter"/>
</dbReference>
<dbReference type="EC" id="2.3.1.20" evidence="4 11"/>
<organism evidence="15 16">
    <name type="scientific">Mycolicibacterium brisbanense</name>
    <dbReference type="NCBI Taxonomy" id="146020"/>
    <lineage>
        <taxon>Bacteria</taxon>
        <taxon>Bacillati</taxon>
        <taxon>Actinomycetota</taxon>
        <taxon>Actinomycetes</taxon>
        <taxon>Mycobacteriales</taxon>
        <taxon>Mycobacteriaceae</taxon>
        <taxon>Mycolicibacterium</taxon>
    </lineage>
</organism>
<dbReference type="PANTHER" id="PTHR31650">
    <property type="entry name" value="O-ACYLTRANSFERASE (WSD1-LIKE) FAMILY PROTEIN"/>
    <property type="match status" value="1"/>
</dbReference>
<evidence type="ECO:0000256" key="1">
    <source>
        <dbReference type="ARBA" id="ARBA00004771"/>
    </source>
</evidence>
<dbReference type="OrthoDB" id="9810950at2"/>
<dbReference type="Proteomes" id="UP000069620">
    <property type="component" value="Unassembled WGS sequence"/>
</dbReference>
<reference evidence="16" key="2">
    <citation type="submission" date="2016-02" db="EMBL/GenBank/DDBJ databases">
        <title>Draft genome sequence of five rapidly growing Mycobacterium species.</title>
        <authorList>
            <person name="Katahira K."/>
            <person name="Gotou Y."/>
            <person name="Iida K."/>
            <person name="Ogura Y."/>
            <person name="Hayashi T."/>
        </authorList>
    </citation>
    <scope>NUCLEOTIDE SEQUENCE [LARGE SCALE GENOMIC DNA]</scope>
    <source>
        <strain evidence="16">JCM15654</strain>
    </source>
</reference>
<keyword evidence="16" id="KW-1185">Reference proteome</keyword>
<dbReference type="GO" id="GO:0006071">
    <property type="term" value="P:glycerol metabolic process"/>
    <property type="evidence" value="ECO:0007669"/>
    <property type="project" value="UniProtKB-KW"/>
</dbReference>
<evidence type="ECO:0000256" key="3">
    <source>
        <dbReference type="ARBA" id="ARBA00009587"/>
    </source>
</evidence>
<dbReference type="Pfam" id="PF06974">
    <property type="entry name" value="WS_DGAT_C"/>
    <property type="match status" value="1"/>
</dbReference>
<comment type="similarity">
    <text evidence="3 11">Belongs to the long-chain O-acyltransferase family.</text>
</comment>
<dbReference type="UniPathway" id="UPA00282"/>
<evidence type="ECO:0000256" key="4">
    <source>
        <dbReference type="ARBA" id="ARBA00013244"/>
    </source>
</evidence>
<gene>
    <name evidence="15" type="ORF">RMCB_1857</name>
</gene>
<evidence type="ECO:0000256" key="2">
    <source>
        <dbReference type="ARBA" id="ARBA00005189"/>
    </source>
</evidence>
<dbReference type="Gene3D" id="3.30.559.10">
    <property type="entry name" value="Chloramphenicol acetyltransferase-like domain"/>
    <property type="match status" value="1"/>
</dbReference>
<dbReference type="GO" id="GO:0019432">
    <property type="term" value="P:triglyceride biosynthetic process"/>
    <property type="evidence" value="ECO:0007669"/>
    <property type="project" value="UniProtKB-UniPathway"/>
</dbReference>
<evidence type="ECO:0000256" key="9">
    <source>
        <dbReference type="ARBA" id="ARBA00023315"/>
    </source>
</evidence>